<keyword evidence="1" id="KW-0472">Membrane</keyword>
<reference evidence="2 3" key="1">
    <citation type="submission" date="2023-06" db="EMBL/GenBank/DDBJ databases">
        <title>Pelomonas sp. PFR6 16S ribosomal RNA gene Genome sequencing and assembly.</title>
        <authorList>
            <person name="Woo H."/>
        </authorList>
    </citation>
    <scope>NUCLEOTIDE SEQUENCE [LARGE SCALE GENOMIC DNA]</scope>
    <source>
        <strain evidence="2 3">PFR6</strain>
    </source>
</reference>
<gene>
    <name evidence="2" type="ORF">QWJ38_14655</name>
</gene>
<dbReference type="Proteomes" id="UP001228044">
    <property type="component" value="Unassembled WGS sequence"/>
</dbReference>
<feature type="transmembrane region" description="Helical" evidence="1">
    <location>
        <begin position="60"/>
        <end position="81"/>
    </location>
</feature>
<keyword evidence="1" id="KW-1133">Transmembrane helix</keyword>
<evidence type="ECO:0000256" key="1">
    <source>
        <dbReference type="SAM" id="Phobius"/>
    </source>
</evidence>
<accession>A0ABT8DTX6</accession>
<protein>
    <submittedName>
        <fullName evidence="2">Uncharacterized protein</fullName>
    </submittedName>
</protein>
<comment type="caution">
    <text evidence="2">The sequence shown here is derived from an EMBL/GenBank/DDBJ whole genome shotgun (WGS) entry which is preliminary data.</text>
</comment>
<feature type="transmembrane region" description="Helical" evidence="1">
    <location>
        <begin position="130"/>
        <end position="149"/>
    </location>
</feature>
<name>A0ABT8DTX6_9BURK</name>
<dbReference type="RefSeq" id="WP_290359854.1">
    <property type="nucleotide sequence ID" value="NZ_JAUHHC010000004.1"/>
</dbReference>
<keyword evidence="1" id="KW-0812">Transmembrane</keyword>
<organism evidence="2 3">
    <name type="scientific">Roseateles violae</name>
    <dbReference type="NCBI Taxonomy" id="3058042"/>
    <lineage>
        <taxon>Bacteria</taxon>
        <taxon>Pseudomonadati</taxon>
        <taxon>Pseudomonadota</taxon>
        <taxon>Betaproteobacteria</taxon>
        <taxon>Burkholderiales</taxon>
        <taxon>Sphaerotilaceae</taxon>
        <taxon>Roseateles</taxon>
    </lineage>
</organism>
<sequence>MKPWKQALDDAALSGGLASALSTLVLAWRGRRDAGSGAAPLNAPAHWLWSRALGQDRSSLRYTVLGMVVHHLSSVFWAFFYEKASPAQARPDARQALRTAAAVTTLAAVVDLKLVPERLTPGFERRIDVSSLLLVYAAFASGLALGSLLRGPRGAIVHRDTALAAQGHASDAQAVARGGRRLP</sequence>
<proteinExistence type="predicted"/>
<evidence type="ECO:0000313" key="3">
    <source>
        <dbReference type="Proteomes" id="UP001228044"/>
    </source>
</evidence>
<keyword evidence="3" id="KW-1185">Reference proteome</keyword>
<evidence type="ECO:0000313" key="2">
    <source>
        <dbReference type="EMBL" id="MDN3921531.1"/>
    </source>
</evidence>
<dbReference type="EMBL" id="JAUHHC010000004">
    <property type="protein sequence ID" value="MDN3921531.1"/>
    <property type="molecule type" value="Genomic_DNA"/>
</dbReference>